<keyword evidence="4" id="KW-1185">Reference proteome</keyword>
<evidence type="ECO:0000313" key="4">
    <source>
        <dbReference type="Proteomes" id="UP000267096"/>
    </source>
</evidence>
<feature type="region of interest" description="Disordered" evidence="1">
    <location>
        <begin position="27"/>
        <end position="46"/>
    </location>
</feature>
<accession>A0A0M3K443</accession>
<protein>
    <submittedName>
        <fullName evidence="5">Allatostatin</fullName>
    </submittedName>
</protein>
<reference evidence="5" key="1">
    <citation type="submission" date="2017-02" db="UniProtKB">
        <authorList>
            <consortium name="WormBaseParasite"/>
        </authorList>
    </citation>
    <scope>IDENTIFICATION</scope>
</reference>
<name>A0A0M3K443_ANISI</name>
<reference evidence="3 4" key="2">
    <citation type="submission" date="2018-11" db="EMBL/GenBank/DDBJ databases">
        <authorList>
            <consortium name="Pathogen Informatics"/>
        </authorList>
    </citation>
    <scope>NUCLEOTIDE SEQUENCE [LARGE SCALE GENOMIC DNA]</scope>
</reference>
<keyword evidence="2" id="KW-0732">Signal</keyword>
<evidence type="ECO:0000313" key="5">
    <source>
        <dbReference type="WBParaSite" id="ASIM_0001573401-mRNA-1"/>
    </source>
</evidence>
<evidence type="ECO:0000313" key="3">
    <source>
        <dbReference type="EMBL" id="VDK54367.1"/>
    </source>
</evidence>
<proteinExistence type="predicted"/>
<dbReference type="EMBL" id="UYRR01032137">
    <property type="protein sequence ID" value="VDK54367.1"/>
    <property type="molecule type" value="Genomic_DNA"/>
</dbReference>
<evidence type="ECO:0000256" key="2">
    <source>
        <dbReference type="SAM" id="SignalP"/>
    </source>
</evidence>
<organism evidence="5">
    <name type="scientific">Anisakis simplex</name>
    <name type="common">Herring worm</name>
    <dbReference type="NCBI Taxonomy" id="6269"/>
    <lineage>
        <taxon>Eukaryota</taxon>
        <taxon>Metazoa</taxon>
        <taxon>Ecdysozoa</taxon>
        <taxon>Nematoda</taxon>
        <taxon>Chromadorea</taxon>
        <taxon>Rhabditida</taxon>
        <taxon>Spirurina</taxon>
        <taxon>Ascaridomorpha</taxon>
        <taxon>Ascaridoidea</taxon>
        <taxon>Anisakidae</taxon>
        <taxon>Anisakis</taxon>
        <taxon>Anisakis simplex complex</taxon>
    </lineage>
</organism>
<feature type="signal peptide" evidence="2">
    <location>
        <begin position="1"/>
        <end position="24"/>
    </location>
</feature>
<gene>
    <name evidence="3" type="ORF">ASIM_LOCUS15141</name>
</gene>
<feature type="region of interest" description="Disordered" evidence="1">
    <location>
        <begin position="54"/>
        <end position="81"/>
    </location>
</feature>
<dbReference type="AlphaFoldDB" id="A0A0M3K443"/>
<dbReference type="WBParaSite" id="ASIM_0001573401-mRNA-1">
    <property type="protein sequence ID" value="ASIM_0001573401-mRNA-1"/>
    <property type="gene ID" value="ASIM_0001573401"/>
</dbReference>
<dbReference type="Proteomes" id="UP000267096">
    <property type="component" value="Unassembled WGS sequence"/>
</dbReference>
<feature type="compositionally biased region" description="Basic and acidic residues" evidence="1">
    <location>
        <begin position="66"/>
        <end position="81"/>
    </location>
</feature>
<sequence>MSFTRVAVLNDVLLLLLLITVTNGHPLREDRSSEEDQATEELFDASEVEDGNLNRNRFATPLADPAENKNEIHAEMDSKERESRELDEMLLQLLERRNQLAVRSKAKRMKLIARETRNVAEGAKKHASRRMKTRCFFNPVTC</sequence>
<feature type="chain" id="PRO_5043121202" evidence="2">
    <location>
        <begin position="25"/>
        <end position="142"/>
    </location>
</feature>
<feature type="compositionally biased region" description="Acidic residues" evidence="1">
    <location>
        <begin position="32"/>
        <end position="46"/>
    </location>
</feature>
<evidence type="ECO:0000256" key="1">
    <source>
        <dbReference type="SAM" id="MobiDB-lite"/>
    </source>
</evidence>